<name>A0A6G8Q3E7_9ACTN</name>
<dbReference type="SMART" id="SM00271">
    <property type="entry name" value="DnaJ"/>
    <property type="match status" value="1"/>
</dbReference>
<keyword evidence="4" id="KW-0614">Plasmid</keyword>
<protein>
    <submittedName>
        <fullName evidence="4">DnaJ domain-containing protein</fullName>
    </submittedName>
</protein>
<evidence type="ECO:0000313" key="5">
    <source>
        <dbReference type="Proteomes" id="UP000502706"/>
    </source>
</evidence>
<accession>A0A6G8Q3E7</accession>
<dbReference type="AlphaFoldDB" id="A0A6G8Q3E7"/>
<dbReference type="PRINTS" id="PR00625">
    <property type="entry name" value="JDOMAIN"/>
</dbReference>
<sequence>MATTDLYGVLGLSRGALQDEIRRSYRRLAREYHPDANLEDPRAEERFKEVQHAYSILSDPKSVAITTTACSATPARSQRHGGALLRPRRSP</sequence>
<dbReference type="Pfam" id="PF00226">
    <property type="entry name" value="DnaJ"/>
    <property type="match status" value="1"/>
</dbReference>
<evidence type="ECO:0000256" key="1">
    <source>
        <dbReference type="ARBA" id="ARBA00023186"/>
    </source>
</evidence>
<dbReference type="InterPro" id="IPR001623">
    <property type="entry name" value="DnaJ_domain"/>
</dbReference>
<dbReference type="KEGG" id="rmar:GBA65_21045"/>
<proteinExistence type="predicted"/>
<feature type="region of interest" description="Disordered" evidence="2">
    <location>
        <begin position="72"/>
        <end position="91"/>
    </location>
</feature>
<organism evidence="4 5">
    <name type="scientific">Rubrobacter marinus</name>
    <dbReference type="NCBI Taxonomy" id="2653852"/>
    <lineage>
        <taxon>Bacteria</taxon>
        <taxon>Bacillati</taxon>
        <taxon>Actinomycetota</taxon>
        <taxon>Rubrobacteria</taxon>
        <taxon>Rubrobacterales</taxon>
        <taxon>Rubrobacteraceae</taxon>
        <taxon>Rubrobacter</taxon>
    </lineage>
</organism>
<keyword evidence="1" id="KW-0143">Chaperone</keyword>
<dbReference type="EMBL" id="CP045122">
    <property type="protein sequence ID" value="QIN80950.1"/>
    <property type="molecule type" value="Genomic_DNA"/>
</dbReference>
<geneLocation type="plasmid" evidence="4 5">
    <name>unnamed1</name>
</geneLocation>
<feature type="domain" description="J" evidence="3">
    <location>
        <begin position="5"/>
        <end position="62"/>
    </location>
</feature>
<dbReference type="RefSeq" id="WP_166398664.1">
    <property type="nucleotide sequence ID" value="NZ_CP045122.1"/>
</dbReference>
<dbReference type="Gene3D" id="1.10.287.110">
    <property type="entry name" value="DnaJ domain"/>
    <property type="match status" value="1"/>
</dbReference>
<dbReference type="GO" id="GO:0051087">
    <property type="term" value="F:protein-folding chaperone binding"/>
    <property type="evidence" value="ECO:0007669"/>
    <property type="project" value="TreeGrafter"/>
</dbReference>
<evidence type="ECO:0000313" key="4">
    <source>
        <dbReference type="EMBL" id="QIN80950.1"/>
    </source>
</evidence>
<dbReference type="GO" id="GO:0051787">
    <property type="term" value="F:misfolded protein binding"/>
    <property type="evidence" value="ECO:0007669"/>
    <property type="project" value="TreeGrafter"/>
</dbReference>
<dbReference type="CDD" id="cd06257">
    <property type="entry name" value="DnaJ"/>
    <property type="match status" value="1"/>
</dbReference>
<dbReference type="SUPFAM" id="SSF46565">
    <property type="entry name" value="Chaperone J-domain"/>
    <property type="match status" value="1"/>
</dbReference>
<dbReference type="PROSITE" id="PS50076">
    <property type="entry name" value="DNAJ_2"/>
    <property type="match status" value="1"/>
</dbReference>
<dbReference type="GO" id="GO:0036503">
    <property type="term" value="P:ERAD pathway"/>
    <property type="evidence" value="ECO:0007669"/>
    <property type="project" value="TreeGrafter"/>
</dbReference>
<gene>
    <name evidence="4" type="ORF">GBA65_21045</name>
</gene>
<reference evidence="4 5" key="1">
    <citation type="submission" date="2019-10" db="EMBL/GenBank/DDBJ databases">
        <title>Rubrobacter sp nov SCSIO 52915 isolated from a deep-sea sediment in the South China Sea.</title>
        <authorList>
            <person name="Chen R.W."/>
        </authorList>
    </citation>
    <scope>NUCLEOTIDE SEQUENCE [LARGE SCALE GENOMIC DNA]</scope>
    <source>
        <strain evidence="4 5">SCSIO 52915</strain>
        <plasmid evidence="4 5">unnamed1</plasmid>
    </source>
</reference>
<keyword evidence="5" id="KW-1185">Reference proteome</keyword>
<dbReference type="PANTHER" id="PTHR44360:SF1">
    <property type="entry name" value="DNAJ HOMOLOG SUBFAMILY B MEMBER 9"/>
    <property type="match status" value="1"/>
</dbReference>
<dbReference type="InterPro" id="IPR036869">
    <property type="entry name" value="J_dom_sf"/>
</dbReference>
<dbReference type="PANTHER" id="PTHR44360">
    <property type="entry name" value="DNAJ HOMOLOG SUBFAMILY B MEMBER 9"/>
    <property type="match status" value="1"/>
</dbReference>
<dbReference type="Proteomes" id="UP000502706">
    <property type="component" value="Plasmid unnamed1"/>
</dbReference>
<dbReference type="InterPro" id="IPR051948">
    <property type="entry name" value="Hsp70_co-chaperone_J-domain"/>
</dbReference>
<evidence type="ECO:0000256" key="2">
    <source>
        <dbReference type="SAM" id="MobiDB-lite"/>
    </source>
</evidence>
<evidence type="ECO:0000259" key="3">
    <source>
        <dbReference type="PROSITE" id="PS50076"/>
    </source>
</evidence>